<proteinExistence type="predicted"/>
<dbReference type="EMBL" id="JQ724856">
    <property type="protein sequence ID" value="AFJ52414.1"/>
    <property type="molecule type" value="Genomic_DNA"/>
</dbReference>
<accession>I2BFW1</accession>
<gene>
    <name evidence="1" type="primary">128L</name>
</gene>
<protein>
    <submittedName>
        <fullName evidence="1">Uncharacterized protein</fullName>
    </submittedName>
</protein>
<dbReference type="EMBL" id="KT989884">
    <property type="protein sequence ID" value="AMZ04960.1"/>
    <property type="molecule type" value="Genomic_DNA"/>
</dbReference>
<dbReference type="Proteomes" id="UP000149504">
    <property type="component" value="Segment"/>
</dbReference>
<dbReference type="Proteomes" id="UP000118593">
    <property type="component" value="Segment"/>
</dbReference>
<evidence type="ECO:0000313" key="3">
    <source>
        <dbReference type="EMBL" id="AMZ05096.1"/>
    </source>
</evidence>
<evidence type="ECO:0000313" key="2">
    <source>
        <dbReference type="EMBL" id="AMZ04960.1"/>
    </source>
</evidence>
<dbReference type="EMBL" id="KT989885">
    <property type="protein sequence ID" value="AMZ05096.1"/>
    <property type="molecule type" value="Genomic_DNA"/>
</dbReference>
<evidence type="ECO:0000313" key="4">
    <source>
        <dbReference type="Proteomes" id="UP000118593"/>
    </source>
</evidence>
<reference evidence="1 4" key="1">
    <citation type="journal article" date="2012" name="J. Virol.">
        <title>Complete genome sequence of European sheatfish virus.</title>
        <authorList>
            <person name="Lopez-Bueno A."/>
            <person name="Mavian C."/>
            <person name="Alcami A."/>
            <person name="Alejo A."/>
        </authorList>
    </citation>
    <scope>NUCLEOTIDE SEQUENCE [LARGE SCALE GENOMIC DNA]</scope>
    <source>
        <strain evidence="1">Valdeolmos</strain>
    </source>
</reference>
<dbReference type="RefSeq" id="YP_006347722.1">
    <property type="nucleotide sequence ID" value="NC_017940.1"/>
</dbReference>
<reference evidence="2" key="3">
    <citation type="journal article" date="2016" name="Infect. Genet. Evol.">
        <title>Whole genome sequencing and phylogenetic characterization of brown bullhead (Ameiurus nebulosus) origin ranavirus strains from independent disease outbreaks.</title>
        <authorList>
            <person name="Feher E."/>
            <person name="Doszpoly A."/>
            <person name="Horvath B."/>
            <person name="Marton S."/>
            <person name="Forro B."/>
            <person name="Farkas S.L."/>
            <person name="Banyai K."/>
            <person name="Juhasz T."/>
        </authorList>
    </citation>
    <scope>NUCLEOTIDE SEQUENCE</scope>
    <source>
        <strain evidence="2">13051/2012</strain>
        <strain evidence="3">14612/2012</strain>
    </source>
</reference>
<organism evidence="1 4">
    <name type="scientific">European catfish virus</name>
    <dbReference type="NCBI Taxonomy" id="84739"/>
    <lineage>
        <taxon>Viruses</taxon>
        <taxon>Varidnaviria</taxon>
        <taxon>Bamfordvirae</taxon>
        <taxon>Nucleocytoviricota</taxon>
        <taxon>Megaviricetes</taxon>
        <taxon>Pimascovirales</taxon>
        <taxon>Pimascovirales incertae sedis</taxon>
        <taxon>Iridoviridae</taxon>
        <taxon>Alphairidovirinae</taxon>
        <taxon>Ranavirus</taxon>
        <taxon>Ranavirus perca1</taxon>
        <taxon>Epizootic haematopoietic necrosis virus</taxon>
    </lineage>
</organism>
<dbReference type="KEGG" id="vg:12977900"/>
<evidence type="ECO:0000313" key="5">
    <source>
        <dbReference type="Proteomes" id="UP000149128"/>
    </source>
</evidence>
<reference evidence="5 6" key="2">
    <citation type="submission" date="2015-11" db="EMBL/GenBank/DDBJ databases">
        <authorList>
            <person name="Horvath B."/>
        </authorList>
    </citation>
    <scope>NUCLEOTIDE SEQUENCE [LARGE SCALE GENOMIC DNA]</scope>
</reference>
<dbReference type="Proteomes" id="UP000149128">
    <property type="component" value="Segment"/>
</dbReference>
<evidence type="ECO:0000313" key="6">
    <source>
        <dbReference type="Proteomes" id="UP000149504"/>
    </source>
</evidence>
<evidence type="ECO:0000313" key="1">
    <source>
        <dbReference type="EMBL" id="AFJ52414.1"/>
    </source>
</evidence>
<dbReference type="GeneID" id="12977900"/>
<sequence>MTGPPEGVLHVLRRFAYRFVKEEKFGVWMMIDVEDKSMTTLGSPSNDFPGLVVSQLTADDGDRIHGDALYSDYVYHDSMYTDLEEEIVYYVCDSIPEHS</sequence>
<name>I2BFW1_9VIRU</name>